<evidence type="ECO:0000256" key="2">
    <source>
        <dbReference type="SAM" id="Phobius"/>
    </source>
</evidence>
<dbReference type="EMBL" id="VOIH02000008">
    <property type="protein sequence ID" value="KAF3439060.1"/>
    <property type="molecule type" value="Genomic_DNA"/>
</dbReference>
<proteinExistence type="predicted"/>
<evidence type="ECO:0000313" key="3">
    <source>
        <dbReference type="EMBL" id="KAF3439060.1"/>
    </source>
</evidence>
<sequence>MGGPSSECSSSGEEDGDAQWKAAIDSIAATSSFVTSNNDASPKPPVASVSNDSQQLKHYQIKAQKILDDILEKTLVMVKDPIDVPDVDPMNGEGSIRLFKHAPPGIVFDHNCELQQPRKRPKLLPGKEFDEKSKEFRRRLNSVAVDGKDMMAAARGTYQKSLARLEAKHAAAKAAANKEEERVGFVVLVPSLVCSPSFSRKMVNVFEMVLDGWELFTRTIWTLQERRFFTAFDAARSVAVSVTMAFAFCFLTIHRYRQPRAEAAFI</sequence>
<keyword evidence="2" id="KW-1133">Transmembrane helix</keyword>
<dbReference type="Proteomes" id="UP000796880">
    <property type="component" value="Unassembled WGS sequence"/>
</dbReference>
<dbReference type="AlphaFoldDB" id="A0A8K0GXV1"/>
<comment type="caution">
    <text evidence="3">The sequence shown here is derived from an EMBL/GenBank/DDBJ whole genome shotgun (WGS) entry which is preliminary data.</text>
</comment>
<gene>
    <name evidence="3" type="ORF">FNV43_RR17335</name>
</gene>
<feature type="region of interest" description="Disordered" evidence="1">
    <location>
        <begin position="34"/>
        <end position="54"/>
    </location>
</feature>
<organism evidence="3 4">
    <name type="scientific">Rhamnella rubrinervis</name>
    <dbReference type="NCBI Taxonomy" id="2594499"/>
    <lineage>
        <taxon>Eukaryota</taxon>
        <taxon>Viridiplantae</taxon>
        <taxon>Streptophyta</taxon>
        <taxon>Embryophyta</taxon>
        <taxon>Tracheophyta</taxon>
        <taxon>Spermatophyta</taxon>
        <taxon>Magnoliopsida</taxon>
        <taxon>eudicotyledons</taxon>
        <taxon>Gunneridae</taxon>
        <taxon>Pentapetalae</taxon>
        <taxon>rosids</taxon>
        <taxon>fabids</taxon>
        <taxon>Rosales</taxon>
        <taxon>Rhamnaceae</taxon>
        <taxon>rhamnoid group</taxon>
        <taxon>Rhamneae</taxon>
        <taxon>Rhamnella</taxon>
    </lineage>
</organism>
<dbReference type="OrthoDB" id="1194489at2759"/>
<name>A0A8K0GXV1_9ROSA</name>
<evidence type="ECO:0000256" key="1">
    <source>
        <dbReference type="SAM" id="MobiDB-lite"/>
    </source>
</evidence>
<accession>A0A8K0GXV1</accession>
<keyword evidence="2" id="KW-0812">Transmembrane</keyword>
<feature type="transmembrane region" description="Helical" evidence="2">
    <location>
        <begin position="234"/>
        <end position="253"/>
    </location>
</feature>
<protein>
    <submittedName>
        <fullName evidence="3">Uncharacterized protein</fullName>
    </submittedName>
</protein>
<evidence type="ECO:0000313" key="4">
    <source>
        <dbReference type="Proteomes" id="UP000796880"/>
    </source>
</evidence>
<feature type="compositionally biased region" description="Low complexity" evidence="1">
    <location>
        <begin position="1"/>
        <end position="11"/>
    </location>
</feature>
<keyword evidence="4" id="KW-1185">Reference proteome</keyword>
<keyword evidence="2" id="KW-0472">Membrane</keyword>
<dbReference type="PANTHER" id="PTHR36765">
    <property type="entry name" value="EXPRESSED PROTEIN"/>
    <property type="match status" value="1"/>
</dbReference>
<reference evidence="3" key="1">
    <citation type="submission" date="2020-03" db="EMBL/GenBank/DDBJ databases">
        <title>A high-quality chromosome-level genome assembly of a woody plant with both climbing and erect habits, Rhamnella rubrinervis.</title>
        <authorList>
            <person name="Lu Z."/>
            <person name="Yang Y."/>
            <person name="Zhu X."/>
            <person name="Sun Y."/>
        </authorList>
    </citation>
    <scope>NUCLEOTIDE SEQUENCE</scope>
    <source>
        <strain evidence="3">BYM</strain>
        <tissue evidence="3">Leaf</tissue>
    </source>
</reference>
<dbReference type="PANTHER" id="PTHR36765:SF1">
    <property type="entry name" value="EXPRESSED PROTEIN"/>
    <property type="match status" value="1"/>
</dbReference>
<feature type="region of interest" description="Disordered" evidence="1">
    <location>
        <begin position="1"/>
        <end position="22"/>
    </location>
</feature>